<evidence type="ECO:0000313" key="11">
    <source>
        <dbReference type="Proteomes" id="UP000004750"/>
    </source>
</evidence>
<keyword evidence="5 8" id="KW-0812">Transmembrane</keyword>
<keyword evidence="4" id="KW-1003">Cell membrane</keyword>
<feature type="transmembrane region" description="Helical" evidence="8">
    <location>
        <begin position="163"/>
        <end position="184"/>
    </location>
</feature>
<feature type="transmembrane region" description="Helical" evidence="8">
    <location>
        <begin position="102"/>
        <end position="123"/>
    </location>
</feature>
<dbReference type="EMBL" id="AGCM01000126">
    <property type="protein sequence ID" value="EHM52675.1"/>
    <property type="molecule type" value="Genomic_DNA"/>
</dbReference>
<dbReference type="GO" id="GO:1990961">
    <property type="term" value="P:xenobiotic detoxification by transmembrane export across the plasma membrane"/>
    <property type="evidence" value="ECO:0007669"/>
    <property type="project" value="InterPro"/>
</dbReference>
<dbReference type="InterPro" id="IPR036259">
    <property type="entry name" value="MFS_trans_sf"/>
</dbReference>
<feature type="transmembrane region" description="Helical" evidence="8">
    <location>
        <begin position="361"/>
        <end position="381"/>
    </location>
</feature>
<comment type="similarity">
    <text evidence="2 8">Belongs to the major facilitator superfamily. Bcr/CmlA family.</text>
</comment>
<dbReference type="InterPro" id="IPR020846">
    <property type="entry name" value="MFS_dom"/>
</dbReference>
<dbReference type="Gene3D" id="1.20.1720.10">
    <property type="entry name" value="Multidrug resistance protein D"/>
    <property type="match status" value="1"/>
</dbReference>
<feature type="transmembrane region" description="Helical" evidence="8">
    <location>
        <begin position="44"/>
        <end position="65"/>
    </location>
</feature>
<comment type="caution">
    <text evidence="8">Lacks conserved residue(s) required for the propagation of feature annotation.</text>
</comment>
<evidence type="ECO:0000256" key="4">
    <source>
        <dbReference type="ARBA" id="ARBA00022475"/>
    </source>
</evidence>
<keyword evidence="8" id="KW-0997">Cell inner membrane</keyword>
<feature type="transmembrane region" description="Helical" evidence="8">
    <location>
        <begin position="77"/>
        <end position="96"/>
    </location>
</feature>
<protein>
    <recommendedName>
        <fullName evidence="8">Bcr/CflA family efflux transporter</fullName>
    </recommendedName>
</protein>
<dbReference type="Proteomes" id="UP000004750">
    <property type="component" value="Unassembled WGS sequence"/>
</dbReference>
<evidence type="ECO:0000256" key="3">
    <source>
        <dbReference type="ARBA" id="ARBA00022448"/>
    </source>
</evidence>
<keyword evidence="6 8" id="KW-1133">Transmembrane helix</keyword>
<feature type="transmembrane region" description="Helical" evidence="8">
    <location>
        <begin position="135"/>
        <end position="157"/>
    </location>
</feature>
<comment type="caution">
    <text evidence="10">The sequence shown here is derived from an EMBL/GenBank/DDBJ whole genome shotgun (WGS) entry which is preliminary data.</text>
</comment>
<dbReference type="PATRIC" id="fig|797473.3.peg.1823"/>
<dbReference type="InterPro" id="IPR011701">
    <property type="entry name" value="MFS"/>
</dbReference>
<dbReference type="GO" id="GO:0005886">
    <property type="term" value="C:plasma membrane"/>
    <property type="evidence" value="ECO:0007669"/>
    <property type="project" value="UniProtKB-SubCell"/>
</dbReference>
<dbReference type="STRING" id="797473.HMPREF9080_02230"/>
<keyword evidence="7 8" id="KW-0472">Membrane</keyword>
<dbReference type="PANTHER" id="PTHR23502:SF132">
    <property type="entry name" value="POLYAMINE TRANSPORTER 2-RELATED"/>
    <property type="match status" value="1"/>
</dbReference>
<proteinExistence type="inferred from homology"/>
<organism evidence="10 11">
    <name type="scientific">Cardiobacterium valvarum F0432</name>
    <dbReference type="NCBI Taxonomy" id="797473"/>
    <lineage>
        <taxon>Bacteria</taxon>
        <taxon>Pseudomonadati</taxon>
        <taxon>Pseudomonadota</taxon>
        <taxon>Gammaproteobacteria</taxon>
        <taxon>Cardiobacteriales</taxon>
        <taxon>Cardiobacteriaceae</taxon>
        <taxon>Cardiobacterium</taxon>
    </lineage>
</organism>
<feature type="transmembrane region" description="Helical" evidence="8">
    <location>
        <begin position="279"/>
        <end position="301"/>
    </location>
</feature>
<gene>
    <name evidence="10" type="ORF">HMPREF9080_02230</name>
</gene>
<dbReference type="Pfam" id="PF07690">
    <property type="entry name" value="MFS_1"/>
    <property type="match status" value="1"/>
</dbReference>
<evidence type="ECO:0000256" key="5">
    <source>
        <dbReference type="ARBA" id="ARBA00022692"/>
    </source>
</evidence>
<sequence>MSHAKNSRLFLILLLGSLSAFGPFITDLYLPALPGMGEYFHTSASMVQLTLTTSMIGLGLGQLFIGPVSDKYGRIRPLMVSLAIYIASTLLIVFTQDIEGMIVLRAIQGLSSAGSVVLSRAIAADLYQGEELSRFFALLMSVNGIAPIVSPVFGALLLQFTNWRGIFVVLVLIGVVLMAFCLRLEETHPPHKRMTGSLLSIFTVLGKILTNRTFMGFAGIQALIMGVLFAYIASSSFIFQTAYGVGKFTYGLCFGLNGAALVAGAALARKMRVQRALRYGIGGFAAAAVLVALFLIAHAPLWLLETGLFLLLFCMGGVNPGLSALAMSAERQYAGSASAFLGFFGFTLGGAVSPLVGIGNIFYATATAITACALLAAALYWQMRDKA</sequence>
<name>G9ZHC2_9GAMM</name>
<keyword evidence="3 8" id="KW-0813">Transport</keyword>
<evidence type="ECO:0000313" key="10">
    <source>
        <dbReference type="EMBL" id="EHM52675.1"/>
    </source>
</evidence>
<reference evidence="10 11" key="1">
    <citation type="submission" date="2011-08" db="EMBL/GenBank/DDBJ databases">
        <authorList>
            <person name="Weinstock G."/>
            <person name="Sodergren E."/>
            <person name="Clifton S."/>
            <person name="Fulton L."/>
            <person name="Fulton B."/>
            <person name="Courtney L."/>
            <person name="Fronick C."/>
            <person name="Harrison M."/>
            <person name="Strong C."/>
            <person name="Farmer C."/>
            <person name="Delahaunty K."/>
            <person name="Markovic C."/>
            <person name="Hall O."/>
            <person name="Minx P."/>
            <person name="Tomlinson C."/>
            <person name="Mitreva M."/>
            <person name="Hou S."/>
            <person name="Chen J."/>
            <person name="Wollam A."/>
            <person name="Pepin K.H."/>
            <person name="Johnson M."/>
            <person name="Bhonagiri V."/>
            <person name="Zhang X."/>
            <person name="Suruliraj S."/>
            <person name="Warren W."/>
            <person name="Chinwalla A."/>
            <person name="Mardis E.R."/>
            <person name="Wilson R.K."/>
        </authorList>
    </citation>
    <scope>NUCLEOTIDE SEQUENCE [LARGE SCALE GENOMIC DNA]</scope>
    <source>
        <strain evidence="10 11">F0432</strain>
    </source>
</reference>
<comment type="subcellular location">
    <subcellularLocation>
        <location evidence="8">Cell inner membrane</location>
        <topology evidence="8">Multi-pass membrane protein</topology>
    </subcellularLocation>
    <subcellularLocation>
        <location evidence="1">Cell membrane</location>
        <topology evidence="1">Multi-pass membrane protein</topology>
    </subcellularLocation>
</comment>
<feature type="transmembrane region" description="Helical" evidence="8">
    <location>
        <begin position="333"/>
        <end position="355"/>
    </location>
</feature>
<evidence type="ECO:0000256" key="8">
    <source>
        <dbReference type="RuleBase" id="RU365088"/>
    </source>
</evidence>
<evidence type="ECO:0000256" key="1">
    <source>
        <dbReference type="ARBA" id="ARBA00004651"/>
    </source>
</evidence>
<evidence type="ECO:0000259" key="9">
    <source>
        <dbReference type="PROSITE" id="PS50850"/>
    </source>
</evidence>
<feature type="transmembrane region" description="Helical" evidence="8">
    <location>
        <begin position="217"/>
        <end position="242"/>
    </location>
</feature>
<evidence type="ECO:0000256" key="2">
    <source>
        <dbReference type="ARBA" id="ARBA00006236"/>
    </source>
</evidence>
<dbReference type="SUPFAM" id="SSF103473">
    <property type="entry name" value="MFS general substrate transporter"/>
    <property type="match status" value="1"/>
</dbReference>
<dbReference type="PANTHER" id="PTHR23502">
    <property type="entry name" value="MAJOR FACILITATOR SUPERFAMILY"/>
    <property type="match status" value="1"/>
</dbReference>
<dbReference type="GO" id="GO:0042910">
    <property type="term" value="F:xenobiotic transmembrane transporter activity"/>
    <property type="evidence" value="ECO:0007669"/>
    <property type="project" value="InterPro"/>
</dbReference>
<dbReference type="InterPro" id="IPR004812">
    <property type="entry name" value="Efflux_drug-R_Bcr/CmlA"/>
</dbReference>
<dbReference type="CDD" id="cd17320">
    <property type="entry name" value="MFS_MdfA_MDR_like"/>
    <property type="match status" value="1"/>
</dbReference>
<feature type="transmembrane region" description="Helical" evidence="8">
    <location>
        <begin position="248"/>
        <end position="267"/>
    </location>
</feature>
<evidence type="ECO:0000256" key="6">
    <source>
        <dbReference type="ARBA" id="ARBA00022989"/>
    </source>
</evidence>
<accession>G9ZHC2</accession>
<dbReference type="NCBIfam" id="TIGR00710">
    <property type="entry name" value="efflux_Bcr_CflA"/>
    <property type="match status" value="1"/>
</dbReference>
<dbReference type="PROSITE" id="PS50850">
    <property type="entry name" value="MFS"/>
    <property type="match status" value="1"/>
</dbReference>
<dbReference type="RefSeq" id="WP_006986226.1">
    <property type="nucleotide sequence ID" value="NZ_JH417946.1"/>
</dbReference>
<feature type="domain" description="Major facilitator superfamily (MFS) profile" evidence="9">
    <location>
        <begin position="8"/>
        <end position="384"/>
    </location>
</feature>
<evidence type="ECO:0000256" key="7">
    <source>
        <dbReference type="ARBA" id="ARBA00023136"/>
    </source>
</evidence>
<dbReference type="AlphaFoldDB" id="G9ZHC2"/>
<dbReference type="HOGENOM" id="CLU_001265_47_0_6"/>
<feature type="transmembrane region" description="Helical" evidence="8">
    <location>
        <begin position="307"/>
        <end position="326"/>
    </location>
</feature>